<organism evidence="1 2">
    <name type="scientific">Zarea fungicola</name>
    <dbReference type="NCBI Taxonomy" id="93591"/>
    <lineage>
        <taxon>Eukaryota</taxon>
        <taxon>Fungi</taxon>
        <taxon>Dikarya</taxon>
        <taxon>Ascomycota</taxon>
        <taxon>Pezizomycotina</taxon>
        <taxon>Sordariomycetes</taxon>
        <taxon>Hypocreomycetidae</taxon>
        <taxon>Hypocreales</taxon>
        <taxon>Cordycipitaceae</taxon>
        <taxon>Zarea</taxon>
    </lineage>
</organism>
<dbReference type="Proteomes" id="UP001143910">
    <property type="component" value="Unassembled WGS sequence"/>
</dbReference>
<evidence type="ECO:0000313" key="2">
    <source>
        <dbReference type="Proteomes" id="UP001143910"/>
    </source>
</evidence>
<dbReference type="EMBL" id="JANJQO010000578">
    <property type="protein sequence ID" value="KAJ2976495.1"/>
    <property type="molecule type" value="Genomic_DNA"/>
</dbReference>
<reference evidence="1" key="1">
    <citation type="submission" date="2022-08" db="EMBL/GenBank/DDBJ databases">
        <title>Genome Sequence of Lecanicillium fungicola.</title>
        <authorList>
            <person name="Buettner E."/>
        </authorList>
    </citation>
    <scope>NUCLEOTIDE SEQUENCE</scope>
    <source>
        <strain evidence="1">Babe33</strain>
    </source>
</reference>
<gene>
    <name evidence="1" type="ORF">NQ176_g4920</name>
</gene>
<protein>
    <submittedName>
        <fullName evidence="1">Uncharacterized protein</fullName>
    </submittedName>
</protein>
<evidence type="ECO:0000313" key="1">
    <source>
        <dbReference type="EMBL" id="KAJ2976495.1"/>
    </source>
</evidence>
<proteinExistence type="predicted"/>
<comment type="caution">
    <text evidence="1">The sequence shown here is derived from an EMBL/GenBank/DDBJ whole genome shotgun (WGS) entry which is preliminary data.</text>
</comment>
<accession>A0ACC1NBZ1</accession>
<name>A0ACC1NBZ1_9HYPO</name>
<keyword evidence="2" id="KW-1185">Reference proteome</keyword>
<sequence>MFNRFYSKAHPQSNPGYNQDSFRDKTSPGHAASSDPWAAGPARHRPDYSEGGPLHSHPTGVFSRGRGPSVENNTMASTADRSRLRRERTFVGSECAVCEEPLEHTLQGERILQFSCSHVSHEACFYEFIKEFESQYCPTCDSPLHLDTSRGGNIIDINKISNMVRSAGSDTRSQHTPTPTWDSQTIMRPPSVDSAQRRLAQQQQPPPQSQQQQQQQSQTHPQLQTQLQPSTASGRESAARSSMRDSRENLSDRYLPSRHTRSDSEVTGVTGVTSSNGYPETTQSGPQWRHDYDVQAMETSPGSPQRVLTRNPIPSPMVTVRSEFPTINRSRQQQSLTCLITIEVPDNKWKPDPEDLGQNNVARQPSLGRIDDVAAYAASPPQPALSPAPKFYPYESPVALEEATQNLKKRVESWHGLDFGRFGLLRLYGTLHVGKDKQSWQELECFLFGEMLICVKEKKIAASGQPQWDENGNPRKTTRCTLKGSILIKKHLKDVVETGNIDENILTLSLSVNELPQFHLRFQNRNQLKLWNQALLDLNAVETSPIRSPEYERADMSETDEEADWQRSRPQRVSSTTSSWGPKSVTTAPTEYTNFAAKTPRMLVSVHVPIDVVVVVPISSSMQGVKINLVRDALKFMVNALGERDRMGLVTFGSGGGGVPIVGMTTKAWPGWTNILGSIKPVGQKSHRADVVEGANVAMDLLMQRKHSNPLATIMLISDASTSDADSVDFVISRAEAAKITIHTFGLGMTHKPDTMIELSTRTKASYTYVKDWMMLRECLAGCLGSMQALSHQNVKLKLKLPEGSPAKFHKINGALQTTKRATGRDAEAALGDLRFGDKRDILVQLIIAPDTSSQEQLPQDAWDNIVSGLEALGGPVDNDGERTLSVEEVPLIQADLSWGDILREGSVTQMPRPSLLAITMLPSSGQKKSWGNSPPIPPHPSIVQRRMELLTSDMLSRALTLVSRGQHDRAYTLLNETRSILKGLGKGGLPPVPASKSTPSTPHPGNDASPIHAGTPDRKRSPSPPTSTTSSVGNGGMLASAQMRHTRSGEGLALGTGIDANTVSALDAELESSLEWINHPAVFGRDSRKAVLQAIGVISSQRAFTFRSPIETLWASRVTGIKKLSDKSREWREEGGGEGGIMEEA</sequence>